<name>A0A8S5LYM5_9CAUD</name>
<dbReference type="EMBL" id="BK014775">
    <property type="protein sequence ID" value="DAD75141.1"/>
    <property type="molecule type" value="Genomic_DNA"/>
</dbReference>
<protein>
    <submittedName>
        <fullName evidence="1">Uncharacterized protein</fullName>
    </submittedName>
</protein>
<organism evidence="1">
    <name type="scientific">Siphoviridae sp. ctkcl3</name>
    <dbReference type="NCBI Taxonomy" id="2826445"/>
    <lineage>
        <taxon>Viruses</taxon>
        <taxon>Duplodnaviria</taxon>
        <taxon>Heunggongvirae</taxon>
        <taxon>Uroviricota</taxon>
        <taxon>Caudoviricetes</taxon>
    </lineage>
</organism>
<evidence type="ECO:0000313" key="1">
    <source>
        <dbReference type="EMBL" id="DAD75141.1"/>
    </source>
</evidence>
<proteinExistence type="predicted"/>
<accession>A0A8S5LYM5</accession>
<reference evidence="1" key="1">
    <citation type="journal article" date="2021" name="Proc. Natl. Acad. Sci. U.S.A.">
        <title>A Catalog of Tens of Thousands of Viruses from Human Metagenomes Reveals Hidden Associations with Chronic Diseases.</title>
        <authorList>
            <person name="Tisza M.J."/>
            <person name="Buck C.B."/>
        </authorList>
    </citation>
    <scope>NUCLEOTIDE SEQUENCE</scope>
    <source>
        <strain evidence="1">Ctkcl3</strain>
    </source>
</reference>
<sequence length="198" mass="23330">MKNIVKEYIAKCNKNHRYLSWEHCYEAFGNPNNSIDYLALHLAFYLASWGMYRGSTELLQKDYKIHIPVVEYIKPLALRRDCVIEADKAQEVMNEVKNRYENIAIKASRTLQTKVLLGTLGCIPAFDRFFVDGWKLKEGSIPTISSVYEFAKNHVRDIEECQLMIDRNMQYPPMRIVDMYFWQLGYDESQKRKPKARS</sequence>